<feature type="compositionally biased region" description="Basic and acidic residues" evidence="25">
    <location>
        <begin position="770"/>
        <end position="784"/>
    </location>
</feature>
<dbReference type="InterPro" id="IPR011813">
    <property type="entry name" value="PBP_1b"/>
</dbReference>
<keyword evidence="18 23" id="KW-0961">Cell wall biogenesis/degradation</keyword>
<keyword evidence="17" id="KW-0511">Multifunctional enzyme</keyword>
<evidence type="ECO:0000256" key="12">
    <source>
        <dbReference type="ARBA" id="ARBA00022801"/>
    </source>
</evidence>
<reference evidence="29" key="1">
    <citation type="journal article" date="2020" name="mSystems">
        <title>Genome- and Community-Level Interaction Insights into Carbon Utilization and Element Cycling Functions of Hydrothermarchaeota in Hydrothermal Sediment.</title>
        <authorList>
            <person name="Zhou Z."/>
            <person name="Liu Y."/>
            <person name="Xu W."/>
            <person name="Pan J."/>
            <person name="Luo Z.H."/>
            <person name="Li M."/>
        </authorList>
    </citation>
    <scope>NUCLEOTIDE SEQUENCE [LARGE SCALE GENOMIC DNA]</scope>
    <source>
        <strain evidence="29">HyVt-493</strain>
    </source>
</reference>
<dbReference type="PANTHER" id="PTHR32282:SF11">
    <property type="entry name" value="PENICILLIN-BINDING PROTEIN 1B"/>
    <property type="match status" value="1"/>
</dbReference>
<dbReference type="Gene3D" id="3.40.710.10">
    <property type="entry name" value="DD-peptidase/beta-lactamase superfamily"/>
    <property type="match status" value="1"/>
</dbReference>
<comment type="catalytic activity">
    <reaction evidence="20">
        <text>Preferential cleavage: (Ac)2-L-Lys-D-Ala-|-D-Ala. Also transpeptidation of peptidyl-alanyl moieties that are N-acyl substituents of D-alanine.</text>
        <dbReference type="EC" id="3.4.16.4"/>
    </reaction>
</comment>
<evidence type="ECO:0000256" key="7">
    <source>
        <dbReference type="ARBA" id="ARBA00022475"/>
    </source>
</evidence>
<evidence type="ECO:0000256" key="21">
    <source>
        <dbReference type="ARBA" id="ARBA00049902"/>
    </source>
</evidence>
<evidence type="ECO:0000256" key="4">
    <source>
        <dbReference type="ARBA" id="ARBA00007090"/>
    </source>
</evidence>
<dbReference type="GO" id="GO:0009274">
    <property type="term" value="C:peptidoglycan-based cell wall"/>
    <property type="evidence" value="ECO:0007669"/>
    <property type="project" value="UniProtKB-UniRule"/>
</dbReference>
<feature type="domain" description="Glycosyl transferase family 51" evidence="27">
    <location>
        <begin position="154"/>
        <end position="331"/>
    </location>
</feature>
<dbReference type="Pfam" id="PF00912">
    <property type="entry name" value="Transgly"/>
    <property type="match status" value="1"/>
</dbReference>
<evidence type="ECO:0000259" key="26">
    <source>
        <dbReference type="Pfam" id="PF00905"/>
    </source>
</evidence>
<protein>
    <recommendedName>
        <fullName evidence="6 22">Penicillin-binding protein 1B</fullName>
        <shortName evidence="23">PBP-1b</shortName>
        <shortName evidence="23">PBP1b</shortName>
    </recommendedName>
    <alternativeName>
        <fullName evidence="19 23">Murein polymerase</fullName>
    </alternativeName>
</protein>
<dbReference type="InterPro" id="IPR028166">
    <property type="entry name" value="UB2H"/>
</dbReference>
<evidence type="ECO:0000256" key="18">
    <source>
        <dbReference type="ARBA" id="ARBA00023316"/>
    </source>
</evidence>
<comment type="similarity">
    <text evidence="4 23">In the C-terminal section; belongs to the transpeptidase family.</text>
</comment>
<dbReference type="NCBIfam" id="TIGR02071">
    <property type="entry name" value="PBP_1b"/>
    <property type="match status" value="1"/>
</dbReference>
<evidence type="ECO:0000256" key="11">
    <source>
        <dbReference type="ARBA" id="ARBA00022679"/>
    </source>
</evidence>
<evidence type="ECO:0000256" key="13">
    <source>
        <dbReference type="ARBA" id="ARBA00022960"/>
    </source>
</evidence>
<feature type="domain" description="Penicillin-binding protein transpeptidase" evidence="26">
    <location>
        <begin position="426"/>
        <end position="684"/>
    </location>
</feature>
<dbReference type="SUPFAM" id="SSF56601">
    <property type="entry name" value="beta-lactamase/transpeptidase-like"/>
    <property type="match status" value="1"/>
</dbReference>
<evidence type="ECO:0000256" key="10">
    <source>
        <dbReference type="ARBA" id="ARBA00022676"/>
    </source>
</evidence>
<dbReference type="Pfam" id="PF14814">
    <property type="entry name" value="UB2H"/>
    <property type="match status" value="1"/>
</dbReference>
<keyword evidence="9" id="KW-0645">Protease</keyword>
<dbReference type="GO" id="GO:0009002">
    <property type="term" value="F:serine-type D-Ala-D-Ala carboxypeptidase activity"/>
    <property type="evidence" value="ECO:0007669"/>
    <property type="project" value="UniProtKB-EC"/>
</dbReference>
<dbReference type="GO" id="GO:0005886">
    <property type="term" value="C:plasma membrane"/>
    <property type="evidence" value="ECO:0007669"/>
    <property type="project" value="UniProtKB-SubCell"/>
</dbReference>
<comment type="catalytic activity">
    <reaction evidence="21">
        <text>[GlcNAc-(1-&gt;4)-Mur2Ac(oyl-L-Ala-gamma-D-Glu-L-Lys-D-Ala-D-Ala)](n)-di-trans,octa-cis-undecaprenyl diphosphate + beta-D-GlcNAc-(1-&gt;4)-Mur2Ac(oyl-L-Ala-gamma-D-Glu-L-Lys-D-Ala-D-Ala)-di-trans,octa-cis-undecaprenyl diphosphate = [GlcNAc-(1-&gt;4)-Mur2Ac(oyl-L-Ala-gamma-D-Glu-L-Lys-D-Ala-D-Ala)](n+1)-di-trans,octa-cis-undecaprenyl diphosphate + di-trans,octa-cis-undecaprenyl diphosphate + H(+)</text>
        <dbReference type="Rhea" id="RHEA:23708"/>
        <dbReference type="Rhea" id="RHEA-COMP:9602"/>
        <dbReference type="Rhea" id="RHEA-COMP:9603"/>
        <dbReference type="ChEBI" id="CHEBI:15378"/>
        <dbReference type="ChEBI" id="CHEBI:58405"/>
        <dbReference type="ChEBI" id="CHEBI:60033"/>
        <dbReference type="ChEBI" id="CHEBI:78435"/>
        <dbReference type="EC" id="2.4.99.28"/>
    </reaction>
</comment>
<dbReference type="InterPro" id="IPR023346">
    <property type="entry name" value="Lysozyme-like_dom_sf"/>
</dbReference>
<evidence type="ECO:0000256" key="6">
    <source>
        <dbReference type="ARBA" id="ARBA00018637"/>
    </source>
</evidence>
<evidence type="ECO:0000256" key="8">
    <source>
        <dbReference type="ARBA" id="ARBA00022645"/>
    </source>
</evidence>
<dbReference type="GO" id="GO:0046677">
    <property type="term" value="P:response to antibiotic"/>
    <property type="evidence" value="ECO:0007669"/>
    <property type="project" value="UniProtKB-UniRule"/>
</dbReference>
<evidence type="ECO:0000256" key="25">
    <source>
        <dbReference type="SAM" id="MobiDB-lite"/>
    </source>
</evidence>
<keyword evidence="8" id="KW-0121">Carboxypeptidase</keyword>
<keyword evidence="13 23" id="KW-0133">Cell shape</keyword>
<evidence type="ECO:0000256" key="3">
    <source>
        <dbReference type="ARBA" id="ARBA00004752"/>
    </source>
</evidence>
<evidence type="ECO:0000259" key="27">
    <source>
        <dbReference type="Pfam" id="PF00912"/>
    </source>
</evidence>
<sequence length="784" mass="87900">MFNALKVVFKVFWRIFRIAVLAGIVLGSLAAAAYVLKLDDHVTTQFEGKRWALPARVFARPLEMYVGKGLYARDLEKELQLLHYRKTNNPIDTGQYIRNGNTFIIHTRGFQFADDKEPERRIKIVLGKGFIKSLSNENSDDPLTLMRMERVLIGNFYPSHNEDRVLVRLDDLPPLLTKGLVAVEDKHFYEHLGVNPRSIGRAMVANLKAGHTVQGGSTLTQQLVKNFYLSNERSLKRKANEAIMAGLLELHYTKSEILEAYINEIYLGQNKKRAVHGFGLASQFYFNRPAKELKPEQIALLIGMAKGASFYNPRRFPERAKERRNLVLDIMAKEGVINLAESDDFKQMPLGISAYAPPSVSPFPAYLELVRKQLQRDYNEEDLRTEGLLIFTAMDPIVQLTGERVLSHRVRLLERAQRIPRGKLNGAMVISSVQGGEILAIVGGRDARYAGYNRAIDAKRQIGSLVKPAVYLAALETPQLFNLATPISDGPVKVRLSSRKNWEPRNYDHRDMGVVTLRRALILSRNTPTVRIGIKLGMERVVKMLHDVGIHSDIPLYPSVLLGALELSPLQVQQMYQTIAAGGTYTPLQAIRSVMNSYGHTLKRYPLNIKQVASPGSTYLLVSVMNEITKTGTAKYLSSVLPRWKNAAGKTGTTNNKRDSWFAGFTGQHVASVWVGRDDNKSTNLTGGSGALRVWADLMKVLPTKPLKPKRPSKIRYVKIDKASGLLYNPSCGTAVTIPFLRGTKPHKRRYCAPKASSEDDLNRNPPSASHRDAKGKWIDSLMH</sequence>
<proteinExistence type="inferred from homology"/>
<comment type="function">
    <text evidence="1 23">Cell wall formation. Synthesis of cross-linked peptidoglycan from the lipid intermediates. The enzyme has a penicillin-insensitive transglycosylase N-terminal domain (formation of linear glycan strands) and a penicillin-sensitive transpeptidase C-terminal domain (cross-linking of the peptide subunits).</text>
</comment>
<dbReference type="Proteomes" id="UP000885750">
    <property type="component" value="Unassembled WGS sequence"/>
</dbReference>
<dbReference type="PANTHER" id="PTHR32282">
    <property type="entry name" value="BINDING PROTEIN TRANSPEPTIDASE, PUTATIVE-RELATED"/>
    <property type="match status" value="1"/>
</dbReference>
<dbReference type="Pfam" id="PF00905">
    <property type="entry name" value="Transpeptidase"/>
    <property type="match status" value="1"/>
</dbReference>
<evidence type="ECO:0000256" key="1">
    <source>
        <dbReference type="ARBA" id="ARBA00002624"/>
    </source>
</evidence>
<evidence type="ECO:0000256" key="5">
    <source>
        <dbReference type="ARBA" id="ARBA00007739"/>
    </source>
</evidence>
<comment type="similarity">
    <text evidence="5 23">In the N-terminal section; belongs to the glycosyltransferase 51 family.</text>
</comment>
<dbReference type="AlphaFoldDB" id="A0A7V2T065"/>
<comment type="subcellular location">
    <subcellularLocation>
        <location evidence="2">Cell membrane</location>
    </subcellularLocation>
</comment>
<feature type="active site" description="Acyl-ester intermediate; for transpeptidase activity" evidence="24">
    <location>
        <position position="464"/>
    </location>
</feature>
<feature type="domain" description="Bifunctional transglycosylase second" evidence="28">
    <location>
        <begin position="65"/>
        <end position="148"/>
    </location>
</feature>
<keyword evidence="12" id="KW-0378">Hydrolase</keyword>
<dbReference type="GO" id="GO:0008955">
    <property type="term" value="F:peptidoglycan glycosyltransferase activity"/>
    <property type="evidence" value="ECO:0007669"/>
    <property type="project" value="UniProtKB-UniRule"/>
</dbReference>
<comment type="pathway">
    <text evidence="3 23">Cell wall biogenesis; peptidoglycan biosynthesis.</text>
</comment>
<evidence type="ECO:0000256" key="17">
    <source>
        <dbReference type="ARBA" id="ARBA00023268"/>
    </source>
</evidence>
<dbReference type="UniPathway" id="UPA00219"/>
<organism evidence="29">
    <name type="scientific">Leucothrix mucor</name>
    <dbReference type="NCBI Taxonomy" id="45248"/>
    <lineage>
        <taxon>Bacteria</taxon>
        <taxon>Pseudomonadati</taxon>
        <taxon>Pseudomonadota</taxon>
        <taxon>Gammaproteobacteria</taxon>
        <taxon>Thiotrichales</taxon>
        <taxon>Thiotrichaceae</taxon>
        <taxon>Leucothrix</taxon>
    </lineage>
</organism>
<evidence type="ECO:0000256" key="9">
    <source>
        <dbReference type="ARBA" id="ARBA00022670"/>
    </source>
</evidence>
<comment type="caution">
    <text evidence="29">The sequence shown here is derived from an EMBL/GenBank/DDBJ whole genome shotgun (WGS) entry which is preliminary data.</text>
</comment>
<dbReference type="GO" id="GO:0030288">
    <property type="term" value="C:outer membrane-bounded periplasmic space"/>
    <property type="evidence" value="ECO:0007669"/>
    <property type="project" value="TreeGrafter"/>
</dbReference>
<keyword evidence="14 23" id="KW-0573">Peptidoglycan synthesis</keyword>
<keyword evidence="15" id="KW-0472">Membrane</keyword>
<dbReference type="GO" id="GO:0071555">
    <property type="term" value="P:cell wall organization"/>
    <property type="evidence" value="ECO:0007669"/>
    <property type="project" value="UniProtKB-UniRule"/>
</dbReference>
<feature type="region of interest" description="Disordered" evidence="25">
    <location>
        <begin position="750"/>
        <end position="784"/>
    </location>
</feature>
<dbReference type="Gene3D" id="3.30.2060.10">
    <property type="entry name" value="Penicillin-binding protein 1b domain"/>
    <property type="match status" value="1"/>
</dbReference>
<keyword evidence="7" id="KW-1003">Cell membrane</keyword>
<gene>
    <name evidence="29" type="primary">mrcB</name>
    <name evidence="29" type="ORF">ENJ51_05125</name>
</gene>
<accession>A0A7V2T065</accession>
<dbReference type="InterPro" id="IPR001460">
    <property type="entry name" value="PCN-bd_Tpept"/>
</dbReference>
<dbReference type="EMBL" id="DRMS01000195">
    <property type="protein sequence ID" value="HFC92177.1"/>
    <property type="molecule type" value="Genomic_DNA"/>
</dbReference>
<evidence type="ECO:0000256" key="22">
    <source>
        <dbReference type="NCBIfam" id="TIGR02071"/>
    </source>
</evidence>
<evidence type="ECO:0000313" key="29">
    <source>
        <dbReference type="EMBL" id="HFC92177.1"/>
    </source>
</evidence>
<dbReference type="GO" id="GO:0006508">
    <property type="term" value="P:proteolysis"/>
    <property type="evidence" value="ECO:0007669"/>
    <property type="project" value="UniProtKB-KW"/>
</dbReference>
<dbReference type="GO" id="GO:0008658">
    <property type="term" value="F:penicillin binding"/>
    <property type="evidence" value="ECO:0007669"/>
    <property type="project" value="UniProtKB-UniRule"/>
</dbReference>
<dbReference type="InterPro" id="IPR001264">
    <property type="entry name" value="Glyco_trans_51"/>
</dbReference>
<keyword evidence="10 23" id="KW-0328">Glycosyltransferase</keyword>
<keyword evidence="16" id="KW-0046">Antibiotic resistance</keyword>
<dbReference type="InterPro" id="IPR050396">
    <property type="entry name" value="Glycosyltr_51/Transpeptidase"/>
</dbReference>
<dbReference type="GO" id="GO:0009252">
    <property type="term" value="P:peptidoglycan biosynthetic process"/>
    <property type="evidence" value="ECO:0007669"/>
    <property type="project" value="UniProtKB-UniRule"/>
</dbReference>
<dbReference type="GO" id="GO:0008360">
    <property type="term" value="P:regulation of cell shape"/>
    <property type="evidence" value="ECO:0007669"/>
    <property type="project" value="UniProtKB-UniRule"/>
</dbReference>
<dbReference type="Gene3D" id="1.10.3810.10">
    <property type="entry name" value="Biosynthetic peptidoglycan transglycosylase-like"/>
    <property type="match status" value="1"/>
</dbReference>
<dbReference type="SUPFAM" id="SSF53955">
    <property type="entry name" value="Lysozyme-like"/>
    <property type="match status" value="1"/>
</dbReference>
<dbReference type="InterPro" id="IPR036950">
    <property type="entry name" value="PBP_transglycosylase"/>
</dbReference>
<evidence type="ECO:0000256" key="16">
    <source>
        <dbReference type="ARBA" id="ARBA00023251"/>
    </source>
</evidence>
<name>A0A7V2T065_LEUMU</name>
<evidence type="ECO:0000256" key="2">
    <source>
        <dbReference type="ARBA" id="ARBA00004236"/>
    </source>
</evidence>
<keyword evidence="11 23" id="KW-0808">Transferase</keyword>
<evidence type="ECO:0000256" key="24">
    <source>
        <dbReference type="PIRSR" id="PIRSR002799-1"/>
    </source>
</evidence>
<evidence type="ECO:0000259" key="28">
    <source>
        <dbReference type="Pfam" id="PF14814"/>
    </source>
</evidence>
<evidence type="ECO:0000256" key="15">
    <source>
        <dbReference type="ARBA" id="ARBA00023136"/>
    </source>
</evidence>
<dbReference type="PIRSF" id="PIRSF002799">
    <property type="entry name" value="PBP_1b"/>
    <property type="match status" value="1"/>
</dbReference>
<dbReference type="InterPro" id="IPR012338">
    <property type="entry name" value="Beta-lactam/transpept-like"/>
</dbReference>
<evidence type="ECO:0000256" key="23">
    <source>
        <dbReference type="PIRNR" id="PIRNR002799"/>
    </source>
</evidence>
<feature type="active site" description="Proton donor; for transglycosylase activity" evidence="24">
    <location>
        <position position="184"/>
    </location>
</feature>
<evidence type="ECO:0000256" key="14">
    <source>
        <dbReference type="ARBA" id="ARBA00022984"/>
    </source>
</evidence>
<evidence type="ECO:0000256" key="20">
    <source>
        <dbReference type="ARBA" id="ARBA00034000"/>
    </source>
</evidence>
<evidence type="ECO:0000256" key="19">
    <source>
        <dbReference type="ARBA" id="ARBA00032454"/>
    </source>
</evidence>